<sequence>MHTARHSLYSGRLKIRLRPVASAAAVAWGKQDGQLSCTRPIEIPFWLDRWPKPLVRWKNGAPFRLAIALSPTEPN</sequence>
<dbReference type="EMBL" id="KE525347">
    <property type="protein sequence ID" value="KFB49781.1"/>
    <property type="molecule type" value="Genomic_DNA"/>
</dbReference>
<keyword evidence="3" id="KW-1185">Reference proteome</keyword>
<evidence type="ECO:0000313" key="3">
    <source>
        <dbReference type="Proteomes" id="UP000030765"/>
    </source>
</evidence>
<dbReference type="EnsemblMetazoa" id="ASIC017797-RA">
    <property type="protein sequence ID" value="ASIC017797-PA"/>
    <property type="gene ID" value="ASIC017797"/>
</dbReference>
<name>A0A084WHT7_ANOSI</name>
<evidence type="ECO:0000313" key="1">
    <source>
        <dbReference type="EMBL" id="KFB49781.1"/>
    </source>
</evidence>
<dbReference type="VEuPathDB" id="VectorBase:ASIC017797"/>
<accession>A0A084WHT7</accession>
<proteinExistence type="predicted"/>
<dbReference type="Proteomes" id="UP000030765">
    <property type="component" value="Unassembled WGS sequence"/>
</dbReference>
<gene>
    <name evidence="1" type="ORF">ZHAS_00017797</name>
</gene>
<dbReference type="EMBL" id="ATLV01023888">
    <property type="status" value="NOT_ANNOTATED_CDS"/>
    <property type="molecule type" value="Genomic_DNA"/>
</dbReference>
<organism evidence="1">
    <name type="scientific">Anopheles sinensis</name>
    <name type="common">Mosquito</name>
    <dbReference type="NCBI Taxonomy" id="74873"/>
    <lineage>
        <taxon>Eukaryota</taxon>
        <taxon>Metazoa</taxon>
        <taxon>Ecdysozoa</taxon>
        <taxon>Arthropoda</taxon>
        <taxon>Hexapoda</taxon>
        <taxon>Insecta</taxon>
        <taxon>Pterygota</taxon>
        <taxon>Neoptera</taxon>
        <taxon>Endopterygota</taxon>
        <taxon>Diptera</taxon>
        <taxon>Nematocera</taxon>
        <taxon>Culicoidea</taxon>
        <taxon>Culicidae</taxon>
        <taxon>Anophelinae</taxon>
        <taxon>Anopheles</taxon>
    </lineage>
</organism>
<reference evidence="1 3" key="1">
    <citation type="journal article" date="2014" name="BMC Genomics">
        <title>Genome sequence of Anopheles sinensis provides insight into genetics basis of mosquito competence for malaria parasites.</title>
        <authorList>
            <person name="Zhou D."/>
            <person name="Zhang D."/>
            <person name="Ding G."/>
            <person name="Shi L."/>
            <person name="Hou Q."/>
            <person name="Ye Y."/>
            <person name="Xu Y."/>
            <person name="Zhou H."/>
            <person name="Xiong C."/>
            <person name="Li S."/>
            <person name="Yu J."/>
            <person name="Hong S."/>
            <person name="Yu X."/>
            <person name="Zou P."/>
            <person name="Chen C."/>
            <person name="Chang X."/>
            <person name="Wang W."/>
            <person name="Lv Y."/>
            <person name="Sun Y."/>
            <person name="Ma L."/>
            <person name="Shen B."/>
            <person name="Zhu C."/>
        </authorList>
    </citation>
    <scope>NUCLEOTIDE SEQUENCE [LARGE SCALE GENOMIC DNA]</scope>
</reference>
<dbReference type="AlphaFoldDB" id="A0A084WHT7"/>
<protein>
    <submittedName>
        <fullName evidence="1 2">Polypeptide-transport-associated domain-containing protein</fullName>
    </submittedName>
</protein>
<evidence type="ECO:0000313" key="2">
    <source>
        <dbReference type="EnsemblMetazoa" id="ASIC017797-PA"/>
    </source>
</evidence>
<reference evidence="2" key="2">
    <citation type="submission" date="2020-05" db="UniProtKB">
        <authorList>
            <consortium name="EnsemblMetazoa"/>
        </authorList>
    </citation>
    <scope>IDENTIFICATION</scope>
</reference>